<feature type="region of interest" description="Disordered" evidence="1">
    <location>
        <begin position="164"/>
        <end position="201"/>
    </location>
</feature>
<sequence>MAQLEALTVQLSSTTAGAPRETAIARGESSRLALPEKFNGSADRCRGFLRQCEVFFSHQPGMYREDGTKCAFLLSLLTGKAFEWASAVWDADPLIRASYSHFEGFRNPSGTVGVERRGALGHVLCRLKPLALQTELACHVEATSLTQFVATAIRLDNLRRQRRPGGLRHSLRPSLRQIGLPGGVRNPPKKTSTPWTSEAVL</sequence>
<proteinExistence type="predicted"/>
<gene>
    <name evidence="3" type="ORF">QTP70_027654</name>
</gene>
<feature type="domain" description="DUF4939" evidence="2">
    <location>
        <begin position="27"/>
        <end position="102"/>
    </location>
</feature>
<evidence type="ECO:0000313" key="4">
    <source>
        <dbReference type="Proteomes" id="UP001274896"/>
    </source>
</evidence>
<dbReference type="InterPro" id="IPR032549">
    <property type="entry name" value="DUF4939"/>
</dbReference>
<organism evidence="3 4">
    <name type="scientific">Hemibagrus guttatus</name>
    <dbReference type="NCBI Taxonomy" id="175788"/>
    <lineage>
        <taxon>Eukaryota</taxon>
        <taxon>Metazoa</taxon>
        <taxon>Chordata</taxon>
        <taxon>Craniata</taxon>
        <taxon>Vertebrata</taxon>
        <taxon>Euteleostomi</taxon>
        <taxon>Actinopterygii</taxon>
        <taxon>Neopterygii</taxon>
        <taxon>Teleostei</taxon>
        <taxon>Ostariophysi</taxon>
        <taxon>Siluriformes</taxon>
        <taxon>Bagridae</taxon>
        <taxon>Hemibagrus</taxon>
    </lineage>
</organism>
<accession>A0AAE0ULU8</accession>
<dbReference type="AlphaFoldDB" id="A0AAE0ULU8"/>
<evidence type="ECO:0000313" key="3">
    <source>
        <dbReference type="EMBL" id="KAK3511979.1"/>
    </source>
</evidence>
<evidence type="ECO:0000256" key="1">
    <source>
        <dbReference type="SAM" id="MobiDB-lite"/>
    </source>
</evidence>
<dbReference type="EMBL" id="JAUCMX010000024">
    <property type="protein sequence ID" value="KAK3511979.1"/>
    <property type="molecule type" value="Genomic_DNA"/>
</dbReference>
<protein>
    <recommendedName>
        <fullName evidence="2">DUF4939 domain-containing protein</fullName>
    </recommendedName>
</protein>
<reference evidence="3" key="1">
    <citation type="submission" date="2023-06" db="EMBL/GenBank/DDBJ databases">
        <title>Male Hemibagrus guttatus genome.</title>
        <authorList>
            <person name="Bian C."/>
        </authorList>
    </citation>
    <scope>NUCLEOTIDE SEQUENCE</scope>
    <source>
        <strain evidence="3">Male_cb2023</strain>
        <tissue evidence="3">Muscle</tissue>
    </source>
</reference>
<keyword evidence="4" id="KW-1185">Reference proteome</keyword>
<feature type="compositionally biased region" description="Polar residues" evidence="1">
    <location>
        <begin position="189"/>
        <end position="201"/>
    </location>
</feature>
<evidence type="ECO:0000259" key="2">
    <source>
        <dbReference type="Pfam" id="PF16297"/>
    </source>
</evidence>
<comment type="caution">
    <text evidence="3">The sequence shown here is derived from an EMBL/GenBank/DDBJ whole genome shotgun (WGS) entry which is preliminary data.</text>
</comment>
<name>A0AAE0ULU8_9TELE</name>
<dbReference type="Pfam" id="PF16297">
    <property type="entry name" value="DUF4939"/>
    <property type="match status" value="1"/>
</dbReference>
<dbReference type="Proteomes" id="UP001274896">
    <property type="component" value="Unassembled WGS sequence"/>
</dbReference>